<dbReference type="Proteomes" id="UP001519294">
    <property type="component" value="Unassembled WGS sequence"/>
</dbReference>
<dbReference type="InterPro" id="IPR004101">
    <property type="entry name" value="Mur_ligase_C"/>
</dbReference>
<evidence type="ECO:0000256" key="9">
    <source>
        <dbReference type="ARBA" id="ARBA00023316"/>
    </source>
</evidence>
<feature type="binding site" evidence="10">
    <location>
        <begin position="114"/>
        <end position="120"/>
    </location>
    <ligand>
        <name>ATP</name>
        <dbReference type="ChEBI" id="CHEBI:30616"/>
    </ligand>
</feature>
<evidence type="ECO:0000256" key="7">
    <source>
        <dbReference type="ARBA" id="ARBA00022984"/>
    </source>
</evidence>
<keyword evidence="9 10" id="KW-0961">Cell wall biogenesis/degradation</keyword>
<dbReference type="InterPro" id="IPR051046">
    <property type="entry name" value="MurCDEF_CellWall_CoF430Synth"/>
</dbReference>
<dbReference type="NCBIfam" id="TIGR01143">
    <property type="entry name" value="murF"/>
    <property type="match status" value="1"/>
</dbReference>
<dbReference type="Gene3D" id="3.40.1390.10">
    <property type="entry name" value="MurE/MurF, N-terminal domain"/>
    <property type="match status" value="1"/>
</dbReference>
<proteinExistence type="inferred from homology"/>
<keyword evidence="5 10" id="KW-0067">ATP-binding</keyword>
<dbReference type="RefSeq" id="WP_226370473.1">
    <property type="nucleotide sequence ID" value="NZ_JAGIKX010000001.1"/>
</dbReference>
<sequence>MLFTTKWLSAVFGGHQGQTKDSITINEVTTDSRLKSNKSLFIPLVGENFDGHHYLKQAYDNGAIATLWNKQKDLPSFLPANFPVFYVENTLDALQKLASAYRQEINPTVVGITGSNGKTTTKDIVASVLKKAYKTHYTKGNFNNHIGLPLTILSMERHTEILVLEMGMNHKGEIEKLTKIANPDYAIITNIGESHIEFLGSRKAIANAKLEIVQGMGEKSSLIIDGDEELLASIKPKTNVITCGFHHSNNVVINDTEIFHQETRFHLSDGEWWTIPLLGKHNALNATYAITLGKLLGMNETVISEALQTLERTSMRFEMLEGNNGVSIINDAYNASPTSMKAAIEVMKQIEGFKEKVLILGDILELGDYSKEMHESVAKVITYPVTALFTFGKESKYISDQIQKENQRMTCMHFDSKEKLFVKLRGYLRKDALLLFKASRGMQLESLVEAIQKKSF</sequence>
<evidence type="ECO:0000256" key="6">
    <source>
        <dbReference type="ARBA" id="ARBA00022960"/>
    </source>
</evidence>
<dbReference type="InterPro" id="IPR005863">
    <property type="entry name" value="UDP-N-AcMur_synth"/>
</dbReference>
<feature type="domain" description="Mur ligase C-terminal" evidence="13">
    <location>
        <begin position="315"/>
        <end position="440"/>
    </location>
</feature>
<gene>
    <name evidence="10" type="primary">murF</name>
    <name evidence="15" type="ORF">J2Z81_000043</name>
</gene>
<dbReference type="InterPro" id="IPR036615">
    <property type="entry name" value="Mur_ligase_C_dom_sf"/>
</dbReference>
<keyword evidence="8 10" id="KW-0131">Cell cycle</keyword>
<keyword evidence="16" id="KW-1185">Reference proteome</keyword>
<dbReference type="InterPro" id="IPR035911">
    <property type="entry name" value="MurE/MurF_N"/>
</dbReference>
<comment type="function">
    <text evidence="10 11">Involved in cell wall formation. Catalyzes the final step in the synthesis of UDP-N-acetylmuramoyl-pentapeptide, the precursor of murein.</text>
</comment>
<dbReference type="EC" id="6.3.2.10" evidence="10 11"/>
<comment type="similarity">
    <text evidence="10">Belongs to the MurCDEF family. MurF subfamily.</text>
</comment>
<keyword evidence="4 10" id="KW-0547">Nucleotide-binding</keyword>
<evidence type="ECO:0000256" key="3">
    <source>
        <dbReference type="ARBA" id="ARBA00022618"/>
    </source>
</evidence>
<dbReference type="Pfam" id="PF01225">
    <property type="entry name" value="Mur_ligase"/>
    <property type="match status" value="1"/>
</dbReference>
<dbReference type="InterPro" id="IPR000713">
    <property type="entry name" value="Mur_ligase_N"/>
</dbReference>
<keyword evidence="1 10" id="KW-0963">Cytoplasm</keyword>
<dbReference type="InterPro" id="IPR013221">
    <property type="entry name" value="Mur_ligase_cen"/>
</dbReference>
<feature type="domain" description="Mur ligase central" evidence="14">
    <location>
        <begin position="112"/>
        <end position="292"/>
    </location>
</feature>
<feature type="domain" description="Mur ligase N-terminal catalytic" evidence="12">
    <location>
        <begin position="25"/>
        <end position="102"/>
    </location>
</feature>
<dbReference type="SUPFAM" id="SSF53244">
    <property type="entry name" value="MurD-like peptide ligases, peptide-binding domain"/>
    <property type="match status" value="1"/>
</dbReference>
<dbReference type="EMBL" id="JAGIKX010000001">
    <property type="protein sequence ID" value="MBP2256111.1"/>
    <property type="molecule type" value="Genomic_DNA"/>
</dbReference>
<keyword evidence="7 10" id="KW-0573">Peptidoglycan synthesis</keyword>
<dbReference type="SUPFAM" id="SSF63418">
    <property type="entry name" value="MurE/MurF N-terminal domain"/>
    <property type="match status" value="1"/>
</dbReference>
<keyword evidence="3 10" id="KW-0132">Cell division</keyword>
<evidence type="ECO:0000256" key="5">
    <source>
        <dbReference type="ARBA" id="ARBA00022840"/>
    </source>
</evidence>
<keyword evidence="2 10" id="KW-0436">Ligase</keyword>
<evidence type="ECO:0000259" key="13">
    <source>
        <dbReference type="Pfam" id="PF02875"/>
    </source>
</evidence>
<protein>
    <recommendedName>
        <fullName evidence="10 11">UDP-N-acetylmuramoyl-tripeptide--D-alanyl-D-alanine ligase</fullName>
        <ecNumber evidence="10 11">6.3.2.10</ecNumber>
    </recommendedName>
    <alternativeName>
        <fullName evidence="10">D-alanyl-D-alanine-adding enzyme</fullName>
    </alternativeName>
</protein>
<comment type="pathway">
    <text evidence="10 11">Cell wall biogenesis; peptidoglycan biosynthesis.</text>
</comment>
<dbReference type="InterPro" id="IPR036565">
    <property type="entry name" value="Mur-like_cat_sf"/>
</dbReference>
<reference evidence="15 16" key="1">
    <citation type="submission" date="2021-03" db="EMBL/GenBank/DDBJ databases">
        <title>Genomic Encyclopedia of Type Strains, Phase IV (KMG-IV): sequencing the most valuable type-strain genomes for metagenomic binning, comparative biology and taxonomic classification.</title>
        <authorList>
            <person name="Goeker M."/>
        </authorList>
    </citation>
    <scope>NUCLEOTIDE SEQUENCE [LARGE SCALE GENOMIC DNA]</scope>
    <source>
        <strain evidence="15 16">DSM 25790</strain>
    </source>
</reference>
<evidence type="ECO:0000313" key="16">
    <source>
        <dbReference type="Proteomes" id="UP001519294"/>
    </source>
</evidence>
<evidence type="ECO:0000256" key="11">
    <source>
        <dbReference type="RuleBase" id="RU004136"/>
    </source>
</evidence>
<evidence type="ECO:0000313" key="15">
    <source>
        <dbReference type="EMBL" id="MBP2256111.1"/>
    </source>
</evidence>
<evidence type="ECO:0000256" key="4">
    <source>
        <dbReference type="ARBA" id="ARBA00022741"/>
    </source>
</evidence>
<comment type="caution">
    <text evidence="15">The sequence shown here is derived from an EMBL/GenBank/DDBJ whole genome shotgun (WGS) entry which is preliminary data.</text>
</comment>
<dbReference type="Gene3D" id="3.40.1190.10">
    <property type="entry name" value="Mur-like, catalytic domain"/>
    <property type="match status" value="1"/>
</dbReference>
<evidence type="ECO:0000259" key="12">
    <source>
        <dbReference type="Pfam" id="PF01225"/>
    </source>
</evidence>
<evidence type="ECO:0000256" key="10">
    <source>
        <dbReference type="HAMAP-Rule" id="MF_02019"/>
    </source>
</evidence>
<comment type="catalytic activity">
    <reaction evidence="10 11">
        <text>D-alanyl-D-alanine + UDP-N-acetyl-alpha-D-muramoyl-L-alanyl-gamma-D-glutamyl-meso-2,6-diaminopimelate + ATP = UDP-N-acetyl-alpha-D-muramoyl-L-alanyl-gamma-D-glutamyl-meso-2,6-diaminopimeloyl-D-alanyl-D-alanine + ADP + phosphate + H(+)</text>
        <dbReference type="Rhea" id="RHEA:28374"/>
        <dbReference type="ChEBI" id="CHEBI:15378"/>
        <dbReference type="ChEBI" id="CHEBI:30616"/>
        <dbReference type="ChEBI" id="CHEBI:43474"/>
        <dbReference type="ChEBI" id="CHEBI:57822"/>
        <dbReference type="ChEBI" id="CHEBI:61386"/>
        <dbReference type="ChEBI" id="CHEBI:83905"/>
        <dbReference type="ChEBI" id="CHEBI:456216"/>
        <dbReference type="EC" id="6.3.2.10"/>
    </reaction>
</comment>
<dbReference type="HAMAP" id="MF_02019">
    <property type="entry name" value="MurF"/>
    <property type="match status" value="1"/>
</dbReference>
<dbReference type="Gene3D" id="3.90.190.20">
    <property type="entry name" value="Mur ligase, C-terminal domain"/>
    <property type="match status" value="1"/>
</dbReference>
<dbReference type="PANTHER" id="PTHR43024:SF1">
    <property type="entry name" value="UDP-N-ACETYLMURAMOYL-TRIPEPTIDE--D-ALANYL-D-ALANINE LIGASE"/>
    <property type="match status" value="1"/>
</dbReference>
<evidence type="ECO:0000256" key="1">
    <source>
        <dbReference type="ARBA" id="ARBA00022490"/>
    </source>
</evidence>
<name>A0ABS4S4Z2_9BACI</name>
<dbReference type="SUPFAM" id="SSF53623">
    <property type="entry name" value="MurD-like peptide ligases, catalytic domain"/>
    <property type="match status" value="1"/>
</dbReference>
<evidence type="ECO:0000256" key="2">
    <source>
        <dbReference type="ARBA" id="ARBA00022598"/>
    </source>
</evidence>
<keyword evidence="6 10" id="KW-0133">Cell shape</keyword>
<dbReference type="Pfam" id="PF08245">
    <property type="entry name" value="Mur_ligase_M"/>
    <property type="match status" value="1"/>
</dbReference>
<dbReference type="GO" id="GO:0047480">
    <property type="term" value="F:UDP-N-acetylmuramoyl-tripeptide-D-alanyl-D-alanine ligase activity"/>
    <property type="evidence" value="ECO:0007669"/>
    <property type="project" value="UniProtKB-EC"/>
</dbReference>
<accession>A0ABS4S4Z2</accession>
<dbReference type="Pfam" id="PF02875">
    <property type="entry name" value="Mur_ligase_C"/>
    <property type="match status" value="1"/>
</dbReference>
<dbReference type="PANTHER" id="PTHR43024">
    <property type="entry name" value="UDP-N-ACETYLMURAMOYL-TRIPEPTIDE--D-ALANYL-D-ALANINE LIGASE"/>
    <property type="match status" value="1"/>
</dbReference>
<organism evidence="15 16">
    <name type="scientific">Virgibacillus alimentarius</name>
    <dbReference type="NCBI Taxonomy" id="698769"/>
    <lineage>
        <taxon>Bacteria</taxon>
        <taxon>Bacillati</taxon>
        <taxon>Bacillota</taxon>
        <taxon>Bacilli</taxon>
        <taxon>Bacillales</taxon>
        <taxon>Bacillaceae</taxon>
        <taxon>Virgibacillus</taxon>
    </lineage>
</organism>
<evidence type="ECO:0000259" key="14">
    <source>
        <dbReference type="Pfam" id="PF08245"/>
    </source>
</evidence>
<comment type="subcellular location">
    <subcellularLocation>
        <location evidence="10 11">Cytoplasm</location>
    </subcellularLocation>
</comment>
<evidence type="ECO:0000256" key="8">
    <source>
        <dbReference type="ARBA" id="ARBA00023306"/>
    </source>
</evidence>